<dbReference type="Pfam" id="PF20151">
    <property type="entry name" value="DUF6533"/>
    <property type="match status" value="1"/>
</dbReference>
<evidence type="ECO:0000259" key="2">
    <source>
        <dbReference type="Pfam" id="PF20151"/>
    </source>
</evidence>
<keyword evidence="4" id="KW-1185">Reference proteome</keyword>
<organism evidence="3 4">
    <name type="scientific">Armillaria novae-zelandiae</name>
    <dbReference type="NCBI Taxonomy" id="153914"/>
    <lineage>
        <taxon>Eukaryota</taxon>
        <taxon>Fungi</taxon>
        <taxon>Dikarya</taxon>
        <taxon>Basidiomycota</taxon>
        <taxon>Agaricomycotina</taxon>
        <taxon>Agaricomycetes</taxon>
        <taxon>Agaricomycetidae</taxon>
        <taxon>Agaricales</taxon>
        <taxon>Marasmiineae</taxon>
        <taxon>Physalacriaceae</taxon>
        <taxon>Armillaria</taxon>
    </lineage>
</organism>
<evidence type="ECO:0000313" key="4">
    <source>
        <dbReference type="Proteomes" id="UP001175227"/>
    </source>
</evidence>
<feature type="transmembrane region" description="Helical" evidence="1">
    <location>
        <begin position="163"/>
        <end position="180"/>
    </location>
</feature>
<name>A0AA39NJ67_9AGAR</name>
<feature type="transmembrane region" description="Helical" evidence="1">
    <location>
        <begin position="133"/>
        <end position="157"/>
    </location>
</feature>
<comment type="caution">
    <text evidence="3">The sequence shown here is derived from an EMBL/GenBank/DDBJ whole genome shotgun (WGS) entry which is preliminary data.</text>
</comment>
<keyword evidence="1" id="KW-0472">Membrane</keyword>
<evidence type="ECO:0000313" key="3">
    <source>
        <dbReference type="EMBL" id="KAK0466638.1"/>
    </source>
</evidence>
<keyword evidence="1" id="KW-1133">Transmembrane helix</keyword>
<feature type="transmembrane region" description="Helical" evidence="1">
    <location>
        <begin position="107"/>
        <end position="126"/>
    </location>
</feature>
<sequence length="285" mass="32250">MMIVSRNRMFQYLDIYDVSLCITWMLIFWDYLITLDDEIALFWVSRRSWIKFLFFANRYMGLILRICDMIGEIFRDADTPFSDYRCRCEVDSKDSFCSVSNETSGTLYLTAQLLVIESILLLRVWAIMGKRRWILWTFCGLLACTTTASTILSVYLFQNSGSIATSTGTLIFEVIIFSFAWNHGIGASGDSFLNLIAVDSLSVLCSFPIMAFLDPRLGITIMSITITHMLLRLRKNVLPDTAGPLLQMVELTTFRATANANGAMPLAALEAGEDVIDIRPYPHGN</sequence>
<proteinExistence type="predicted"/>
<accession>A0AA39NJ67</accession>
<dbReference type="InterPro" id="IPR045340">
    <property type="entry name" value="DUF6533"/>
</dbReference>
<feature type="domain" description="DUF6533" evidence="2">
    <location>
        <begin position="25"/>
        <end position="63"/>
    </location>
</feature>
<reference evidence="3" key="1">
    <citation type="submission" date="2023-06" db="EMBL/GenBank/DDBJ databases">
        <authorList>
            <consortium name="Lawrence Berkeley National Laboratory"/>
            <person name="Ahrendt S."/>
            <person name="Sahu N."/>
            <person name="Indic B."/>
            <person name="Wong-Bajracharya J."/>
            <person name="Merenyi Z."/>
            <person name="Ke H.-M."/>
            <person name="Monk M."/>
            <person name="Kocsube S."/>
            <person name="Drula E."/>
            <person name="Lipzen A."/>
            <person name="Balint B."/>
            <person name="Henrissat B."/>
            <person name="Andreopoulos B."/>
            <person name="Martin F.M."/>
            <person name="Harder C.B."/>
            <person name="Rigling D."/>
            <person name="Ford K.L."/>
            <person name="Foster G.D."/>
            <person name="Pangilinan J."/>
            <person name="Papanicolaou A."/>
            <person name="Barry K."/>
            <person name="LaButti K."/>
            <person name="Viragh M."/>
            <person name="Koriabine M."/>
            <person name="Yan M."/>
            <person name="Riley R."/>
            <person name="Champramary S."/>
            <person name="Plett K.L."/>
            <person name="Tsai I.J."/>
            <person name="Slot J."/>
            <person name="Sipos G."/>
            <person name="Plett J."/>
            <person name="Nagy L.G."/>
            <person name="Grigoriev I.V."/>
        </authorList>
    </citation>
    <scope>NUCLEOTIDE SEQUENCE</scope>
    <source>
        <strain evidence="3">ICMP 16352</strain>
    </source>
</reference>
<gene>
    <name evidence="3" type="ORF">IW261DRAFT_1598336</name>
</gene>
<keyword evidence="1" id="KW-0812">Transmembrane</keyword>
<dbReference type="EMBL" id="JAUEPR010000081">
    <property type="protein sequence ID" value="KAK0466638.1"/>
    <property type="molecule type" value="Genomic_DNA"/>
</dbReference>
<dbReference type="AlphaFoldDB" id="A0AA39NJ67"/>
<feature type="transmembrane region" description="Helical" evidence="1">
    <location>
        <begin position="192"/>
        <end position="211"/>
    </location>
</feature>
<feature type="transmembrane region" description="Helical" evidence="1">
    <location>
        <begin position="12"/>
        <end position="33"/>
    </location>
</feature>
<protein>
    <recommendedName>
        <fullName evidence="2">DUF6533 domain-containing protein</fullName>
    </recommendedName>
</protein>
<evidence type="ECO:0000256" key="1">
    <source>
        <dbReference type="SAM" id="Phobius"/>
    </source>
</evidence>
<dbReference type="Proteomes" id="UP001175227">
    <property type="component" value="Unassembled WGS sequence"/>
</dbReference>